<name>A0A8R7TFA5_TRIUA</name>
<proteinExistence type="predicted"/>
<dbReference type="EnsemblPlants" id="TuG1812G0200001926.01.T01">
    <property type="protein sequence ID" value="TuG1812G0200001926.01.T01"/>
    <property type="gene ID" value="TuG1812G0200001926.01"/>
</dbReference>
<sequence>LPRHSLSLAQIRHDHHRRCQELHRPCGHIASRGLGGCPGALSSFAASATRAGLTSVPRQRQVQALLPPVVTAVFIELLHSGLPGFTDSPARTTASVP</sequence>
<keyword evidence="2" id="KW-1185">Reference proteome</keyword>
<protein>
    <submittedName>
        <fullName evidence="1">Uncharacterized protein</fullName>
    </submittedName>
</protein>
<dbReference type="Gramene" id="TuG1812G0200001926.01.T01">
    <property type="protein sequence ID" value="TuG1812G0200001926.01.T01"/>
    <property type="gene ID" value="TuG1812G0200001926.01"/>
</dbReference>
<evidence type="ECO:0000313" key="2">
    <source>
        <dbReference type="Proteomes" id="UP000015106"/>
    </source>
</evidence>
<dbReference type="AlphaFoldDB" id="A0A8R7TFA5"/>
<organism evidence="1 2">
    <name type="scientific">Triticum urartu</name>
    <name type="common">Red wild einkorn</name>
    <name type="synonym">Crithodium urartu</name>
    <dbReference type="NCBI Taxonomy" id="4572"/>
    <lineage>
        <taxon>Eukaryota</taxon>
        <taxon>Viridiplantae</taxon>
        <taxon>Streptophyta</taxon>
        <taxon>Embryophyta</taxon>
        <taxon>Tracheophyta</taxon>
        <taxon>Spermatophyta</taxon>
        <taxon>Magnoliopsida</taxon>
        <taxon>Liliopsida</taxon>
        <taxon>Poales</taxon>
        <taxon>Poaceae</taxon>
        <taxon>BOP clade</taxon>
        <taxon>Pooideae</taxon>
        <taxon>Triticodae</taxon>
        <taxon>Triticeae</taxon>
        <taxon>Triticinae</taxon>
        <taxon>Triticum</taxon>
    </lineage>
</organism>
<reference evidence="1" key="2">
    <citation type="submission" date="2018-03" db="EMBL/GenBank/DDBJ databases">
        <title>The Triticum urartu genome reveals the dynamic nature of wheat genome evolution.</title>
        <authorList>
            <person name="Ling H."/>
            <person name="Ma B."/>
            <person name="Shi X."/>
            <person name="Liu H."/>
            <person name="Dong L."/>
            <person name="Sun H."/>
            <person name="Cao Y."/>
            <person name="Gao Q."/>
            <person name="Zheng S."/>
            <person name="Li Y."/>
            <person name="Yu Y."/>
            <person name="Du H."/>
            <person name="Qi M."/>
            <person name="Li Y."/>
            <person name="Yu H."/>
            <person name="Cui Y."/>
            <person name="Wang N."/>
            <person name="Chen C."/>
            <person name="Wu H."/>
            <person name="Zhao Y."/>
            <person name="Zhang J."/>
            <person name="Li Y."/>
            <person name="Zhou W."/>
            <person name="Zhang B."/>
            <person name="Hu W."/>
            <person name="Eijk M."/>
            <person name="Tang J."/>
            <person name="Witsenboer H."/>
            <person name="Zhao S."/>
            <person name="Li Z."/>
            <person name="Zhang A."/>
            <person name="Wang D."/>
            <person name="Liang C."/>
        </authorList>
    </citation>
    <scope>NUCLEOTIDE SEQUENCE [LARGE SCALE GENOMIC DNA]</scope>
    <source>
        <strain evidence="1">cv. G1812</strain>
    </source>
</reference>
<dbReference type="Proteomes" id="UP000015106">
    <property type="component" value="Chromosome 2"/>
</dbReference>
<reference evidence="1" key="3">
    <citation type="submission" date="2022-06" db="UniProtKB">
        <authorList>
            <consortium name="EnsemblPlants"/>
        </authorList>
    </citation>
    <scope>IDENTIFICATION</scope>
</reference>
<reference evidence="2" key="1">
    <citation type="journal article" date="2013" name="Nature">
        <title>Draft genome of the wheat A-genome progenitor Triticum urartu.</title>
        <authorList>
            <person name="Ling H.Q."/>
            <person name="Zhao S."/>
            <person name="Liu D."/>
            <person name="Wang J."/>
            <person name="Sun H."/>
            <person name="Zhang C."/>
            <person name="Fan H."/>
            <person name="Li D."/>
            <person name="Dong L."/>
            <person name="Tao Y."/>
            <person name="Gao C."/>
            <person name="Wu H."/>
            <person name="Li Y."/>
            <person name="Cui Y."/>
            <person name="Guo X."/>
            <person name="Zheng S."/>
            <person name="Wang B."/>
            <person name="Yu K."/>
            <person name="Liang Q."/>
            <person name="Yang W."/>
            <person name="Lou X."/>
            <person name="Chen J."/>
            <person name="Feng M."/>
            <person name="Jian J."/>
            <person name="Zhang X."/>
            <person name="Luo G."/>
            <person name="Jiang Y."/>
            <person name="Liu J."/>
            <person name="Wang Z."/>
            <person name="Sha Y."/>
            <person name="Zhang B."/>
            <person name="Wu H."/>
            <person name="Tang D."/>
            <person name="Shen Q."/>
            <person name="Xue P."/>
            <person name="Zou S."/>
            <person name="Wang X."/>
            <person name="Liu X."/>
            <person name="Wang F."/>
            <person name="Yang Y."/>
            <person name="An X."/>
            <person name="Dong Z."/>
            <person name="Zhang K."/>
            <person name="Zhang X."/>
            <person name="Luo M.C."/>
            <person name="Dvorak J."/>
            <person name="Tong Y."/>
            <person name="Wang J."/>
            <person name="Yang H."/>
            <person name="Li Z."/>
            <person name="Wang D."/>
            <person name="Zhang A."/>
            <person name="Wang J."/>
        </authorList>
    </citation>
    <scope>NUCLEOTIDE SEQUENCE</scope>
    <source>
        <strain evidence="2">cv. G1812</strain>
    </source>
</reference>
<evidence type="ECO:0000313" key="1">
    <source>
        <dbReference type="EnsemblPlants" id="TuG1812G0200001926.01.T01"/>
    </source>
</evidence>
<accession>A0A8R7TFA5</accession>